<protein>
    <recommendedName>
        <fullName evidence="3">Amino acid transporter transmembrane domain-containing protein</fullName>
    </recommendedName>
</protein>
<evidence type="ECO:0008006" key="3">
    <source>
        <dbReference type="Google" id="ProtNLM"/>
    </source>
</evidence>
<organism evidence="1 2">
    <name type="scientific">Strongylus vulgaris</name>
    <name type="common">Blood worm</name>
    <dbReference type="NCBI Taxonomy" id="40348"/>
    <lineage>
        <taxon>Eukaryota</taxon>
        <taxon>Metazoa</taxon>
        <taxon>Ecdysozoa</taxon>
        <taxon>Nematoda</taxon>
        <taxon>Chromadorea</taxon>
        <taxon>Rhabditida</taxon>
        <taxon>Rhabditina</taxon>
        <taxon>Rhabditomorpha</taxon>
        <taxon>Strongyloidea</taxon>
        <taxon>Strongylidae</taxon>
        <taxon>Strongylus</taxon>
    </lineage>
</organism>
<gene>
    <name evidence="1" type="ORF">SVUK_LOCUS5030</name>
</gene>
<dbReference type="Proteomes" id="UP000270094">
    <property type="component" value="Unassembled WGS sequence"/>
</dbReference>
<dbReference type="AlphaFoldDB" id="A0A3P7KS12"/>
<sequence>MDMAKPYMNPRGLSWFVTGLFVVGDLAGGGLVALPTAMIQSEVKLQMPDFMCVQRCAIKVVKLRFVRKKASLSVVDTTPLSTTDKGILVDETEGIQK</sequence>
<dbReference type="EMBL" id="UYYB01014441">
    <property type="protein sequence ID" value="VDM70032.1"/>
    <property type="molecule type" value="Genomic_DNA"/>
</dbReference>
<evidence type="ECO:0000313" key="2">
    <source>
        <dbReference type="Proteomes" id="UP000270094"/>
    </source>
</evidence>
<name>A0A3P7KS12_STRVU</name>
<evidence type="ECO:0000313" key="1">
    <source>
        <dbReference type="EMBL" id="VDM70032.1"/>
    </source>
</evidence>
<reference evidence="1 2" key="1">
    <citation type="submission" date="2018-11" db="EMBL/GenBank/DDBJ databases">
        <authorList>
            <consortium name="Pathogen Informatics"/>
        </authorList>
    </citation>
    <scope>NUCLEOTIDE SEQUENCE [LARGE SCALE GENOMIC DNA]</scope>
</reference>
<accession>A0A3P7KS12</accession>
<proteinExistence type="predicted"/>
<keyword evidence="2" id="KW-1185">Reference proteome</keyword>